<name>A0A816E1N5_9BILA</name>
<dbReference type="EMBL" id="CAJNOI010002671">
    <property type="protein sequence ID" value="CAF1486821.1"/>
    <property type="molecule type" value="Genomic_DNA"/>
</dbReference>
<proteinExistence type="predicted"/>
<dbReference type="Proteomes" id="UP000663832">
    <property type="component" value="Unassembled WGS sequence"/>
</dbReference>
<gene>
    <name evidence="1" type="ORF">BJG266_LOCUS42380</name>
    <name evidence="2" type="ORF">QVE165_LOCUS59243</name>
</gene>
<keyword evidence="3" id="KW-1185">Reference proteome</keyword>
<evidence type="ECO:0000313" key="2">
    <source>
        <dbReference type="EMBL" id="CAF1640205.1"/>
    </source>
</evidence>
<accession>A0A816E1N5</accession>
<organism evidence="2 3">
    <name type="scientific">Adineta steineri</name>
    <dbReference type="NCBI Taxonomy" id="433720"/>
    <lineage>
        <taxon>Eukaryota</taxon>
        <taxon>Metazoa</taxon>
        <taxon>Spiralia</taxon>
        <taxon>Gnathifera</taxon>
        <taxon>Rotifera</taxon>
        <taxon>Eurotatoria</taxon>
        <taxon>Bdelloidea</taxon>
        <taxon>Adinetida</taxon>
        <taxon>Adinetidae</taxon>
        <taxon>Adineta</taxon>
    </lineage>
</organism>
<dbReference type="EMBL" id="CAJNOM010002991">
    <property type="protein sequence ID" value="CAF1640205.1"/>
    <property type="molecule type" value="Genomic_DNA"/>
</dbReference>
<dbReference type="AlphaFoldDB" id="A0A816E1N5"/>
<protein>
    <recommendedName>
        <fullName evidence="4">B box-type domain-containing protein</fullName>
    </recommendedName>
</protein>
<reference evidence="2" key="1">
    <citation type="submission" date="2021-02" db="EMBL/GenBank/DDBJ databases">
        <authorList>
            <person name="Nowell W R."/>
        </authorList>
    </citation>
    <scope>NUCLEOTIDE SEQUENCE</scope>
</reference>
<comment type="caution">
    <text evidence="2">The sequence shown here is derived from an EMBL/GenBank/DDBJ whole genome shotgun (WGS) entry which is preliminary data.</text>
</comment>
<evidence type="ECO:0000313" key="1">
    <source>
        <dbReference type="EMBL" id="CAF1486821.1"/>
    </source>
</evidence>
<sequence>MAMANNKTHCFICNTEKITYSCEGCSKRFCLTDLTEHQQLLREELNHIINDYDQFKQRINERKQNPQNLQSNSLLKQINQWEIDSIEIIQQRAQNCREIIIKTSETFIYDIEKKFNDLCEQIKQIHKENEFNEINLNYLTHELIDITQELNNPSHISIQRDSQSFINEISIISSKRIEKLYFIRGH</sequence>
<evidence type="ECO:0008006" key="4">
    <source>
        <dbReference type="Google" id="ProtNLM"/>
    </source>
</evidence>
<evidence type="ECO:0000313" key="3">
    <source>
        <dbReference type="Proteomes" id="UP000663832"/>
    </source>
</evidence>
<dbReference type="Proteomes" id="UP000663877">
    <property type="component" value="Unassembled WGS sequence"/>
</dbReference>